<protein>
    <recommendedName>
        <fullName evidence="3">CNNM transmembrane domain-containing protein</fullName>
    </recommendedName>
</protein>
<feature type="transmembrane region" description="Helical" evidence="2">
    <location>
        <begin position="91"/>
        <end position="114"/>
    </location>
</feature>
<evidence type="ECO:0000256" key="2">
    <source>
        <dbReference type="SAM" id="Phobius"/>
    </source>
</evidence>
<keyword evidence="1 2" id="KW-0812">Transmembrane</keyword>
<comment type="caution">
    <text evidence="4">The sequence shown here is derived from an EMBL/GenBank/DDBJ whole genome shotgun (WGS) entry which is preliminary data.</text>
</comment>
<dbReference type="Proteomes" id="UP000317238">
    <property type="component" value="Unassembled WGS sequence"/>
</dbReference>
<evidence type="ECO:0000259" key="3">
    <source>
        <dbReference type="PROSITE" id="PS51846"/>
    </source>
</evidence>
<dbReference type="PANTHER" id="PTHR43099:SF5">
    <property type="entry name" value="HLYC_CORC FAMILY TRANSPORTER"/>
    <property type="match status" value="1"/>
</dbReference>
<feature type="transmembrane region" description="Helical" evidence="2">
    <location>
        <begin position="126"/>
        <end position="149"/>
    </location>
</feature>
<feature type="domain" description="CNNM transmembrane" evidence="3">
    <location>
        <begin position="1"/>
        <end position="186"/>
    </location>
</feature>
<evidence type="ECO:0000313" key="4">
    <source>
        <dbReference type="EMBL" id="TWT70904.1"/>
    </source>
</evidence>
<feature type="transmembrane region" description="Helical" evidence="2">
    <location>
        <begin position="69"/>
        <end position="85"/>
    </location>
</feature>
<dbReference type="RefSeq" id="WP_145302893.1">
    <property type="nucleotide sequence ID" value="NZ_CP036319.1"/>
</dbReference>
<dbReference type="PANTHER" id="PTHR43099">
    <property type="entry name" value="UPF0053 PROTEIN YRKA"/>
    <property type="match status" value="1"/>
</dbReference>
<dbReference type="InterPro" id="IPR051676">
    <property type="entry name" value="UPF0053_domain"/>
</dbReference>
<keyword evidence="1 2" id="KW-1133">Transmembrane helix</keyword>
<evidence type="ECO:0000256" key="1">
    <source>
        <dbReference type="PROSITE-ProRule" id="PRU01193"/>
    </source>
</evidence>
<proteinExistence type="predicted"/>
<dbReference type="OrthoDB" id="274143at2"/>
<dbReference type="InterPro" id="IPR002550">
    <property type="entry name" value="CNNM"/>
</dbReference>
<accession>A0A5C5Y6V9</accession>
<dbReference type="EMBL" id="SJPL01000001">
    <property type="protein sequence ID" value="TWT70904.1"/>
    <property type="molecule type" value="Genomic_DNA"/>
</dbReference>
<sequence>MIAIALFLVGLALSAFFSGSETGLYRVSRTRLVLDGLDGSWSARWIVWLLNHPAIFVATTLVGNNVANYLTSVAVVIAVQHWFTANPAAELIGPMLMTPIVFVFGELLPKYLFFHAPYRLLMATKPILIAATCLFAPVSWMLGLLGGLLQRVTGQLPFQLRLAMARRELDQVLRAGHEAGLLAESQRNLAAKLFEVGNLSAATFGRSPDRIPQVTTPIDVPAAAKLAQRLNESIVLVKEGKEWLGYLRFIDLVCDEGPPRVLPLVRGTVSDSHLKTLVRLNDKASGVAILLDSRGNAKSIVTRRQLLAHLIS</sequence>
<dbReference type="AlphaFoldDB" id="A0A5C5Y6V9"/>
<dbReference type="GO" id="GO:0016020">
    <property type="term" value="C:membrane"/>
    <property type="evidence" value="ECO:0007669"/>
    <property type="project" value="UniProtKB-UniRule"/>
</dbReference>
<dbReference type="Pfam" id="PF01595">
    <property type="entry name" value="CNNM"/>
    <property type="match status" value="1"/>
</dbReference>
<keyword evidence="1 2" id="KW-0472">Membrane</keyword>
<evidence type="ECO:0000313" key="5">
    <source>
        <dbReference type="Proteomes" id="UP000317238"/>
    </source>
</evidence>
<reference evidence="4 5" key="1">
    <citation type="submission" date="2019-02" db="EMBL/GenBank/DDBJ databases">
        <title>Deep-cultivation of Planctomycetes and their phenomic and genomic characterization uncovers novel biology.</title>
        <authorList>
            <person name="Wiegand S."/>
            <person name="Jogler M."/>
            <person name="Boedeker C."/>
            <person name="Pinto D."/>
            <person name="Vollmers J."/>
            <person name="Rivas-Marin E."/>
            <person name="Kohn T."/>
            <person name="Peeters S.H."/>
            <person name="Heuer A."/>
            <person name="Rast P."/>
            <person name="Oberbeckmann S."/>
            <person name="Bunk B."/>
            <person name="Jeske O."/>
            <person name="Meyerdierks A."/>
            <person name="Storesund J.E."/>
            <person name="Kallscheuer N."/>
            <person name="Luecker S."/>
            <person name="Lage O.M."/>
            <person name="Pohl T."/>
            <person name="Merkel B.J."/>
            <person name="Hornburger P."/>
            <person name="Mueller R.-W."/>
            <person name="Bruemmer F."/>
            <person name="Labrenz M."/>
            <person name="Spormann A.M."/>
            <person name="Op Den Camp H."/>
            <person name="Overmann J."/>
            <person name="Amann R."/>
            <person name="Jetten M.S.M."/>
            <person name="Mascher T."/>
            <person name="Medema M.H."/>
            <person name="Devos D.P."/>
            <person name="Kaster A.-K."/>
            <person name="Ovreas L."/>
            <person name="Rohde M."/>
            <person name="Galperin M.Y."/>
            <person name="Jogler C."/>
        </authorList>
    </citation>
    <scope>NUCLEOTIDE SEQUENCE [LARGE SCALE GENOMIC DNA]</scope>
    <source>
        <strain evidence="4 5">Pan14r</strain>
    </source>
</reference>
<keyword evidence="5" id="KW-1185">Reference proteome</keyword>
<name>A0A5C5Y6V9_9PLAN</name>
<dbReference type="PROSITE" id="PS51846">
    <property type="entry name" value="CNNM"/>
    <property type="match status" value="1"/>
</dbReference>
<feature type="transmembrane region" description="Helical" evidence="2">
    <location>
        <begin position="42"/>
        <end position="62"/>
    </location>
</feature>
<gene>
    <name evidence="4" type="ORF">Pan14r_32120</name>
</gene>
<organism evidence="4 5">
    <name type="scientific">Crateriforma conspicua</name>
    <dbReference type="NCBI Taxonomy" id="2527996"/>
    <lineage>
        <taxon>Bacteria</taxon>
        <taxon>Pseudomonadati</taxon>
        <taxon>Planctomycetota</taxon>
        <taxon>Planctomycetia</taxon>
        <taxon>Planctomycetales</taxon>
        <taxon>Planctomycetaceae</taxon>
        <taxon>Crateriforma</taxon>
    </lineage>
</organism>